<proteinExistence type="predicted"/>
<name>A0ABU5NF12_9RICK</name>
<reference evidence="1 2" key="1">
    <citation type="submission" date="2023-03" db="EMBL/GenBank/DDBJ databases">
        <title>Host association and intracellularity evolved multiple times independently in the Rickettsiales.</title>
        <authorList>
            <person name="Castelli M."/>
            <person name="Nardi T."/>
            <person name="Gammuto L."/>
            <person name="Bellinzona G."/>
            <person name="Sabaneyeva E."/>
            <person name="Potekhin A."/>
            <person name="Serra V."/>
            <person name="Petroni G."/>
            <person name="Sassera D."/>
        </authorList>
    </citation>
    <scope>NUCLEOTIDE SEQUENCE [LARGE SCALE GENOMIC DNA]</scope>
    <source>
        <strain evidence="1 2">Sr 2-6</strain>
    </source>
</reference>
<accession>A0ABU5NF12</accession>
<keyword evidence="2" id="KW-1185">Reference proteome</keyword>
<organism evidence="1 2">
    <name type="scientific">Candidatus Megaera venefica</name>
    <dbReference type="NCBI Taxonomy" id="2055910"/>
    <lineage>
        <taxon>Bacteria</taxon>
        <taxon>Pseudomonadati</taxon>
        <taxon>Pseudomonadota</taxon>
        <taxon>Alphaproteobacteria</taxon>
        <taxon>Rickettsiales</taxon>
        <taxon>Rickettsiaceae</taxon>
        <taxon>Candidatus Megaera</taxon>
    </lineage>
</organism>
<gene>
    <name evidence="1" type="ORF">Megvenef_01737</name>
</gene>
<dbReference type="EMBL" id="JARJFB010000251">
    <property type="protein sequence ID" value="MEA0971750.1"/>
    <property type="molecule type" value="Genomic_DNA"/>
</dbReference>
<dbReference type="Proteomes" id="UP001291687">
    <property type="component" value="Unassembled WGS sequence"/>
</dbReference>
<comment type="caution">
    <text evidence="1">The sequence shown here is derived from an EMBL/GenBank/DDBJ whole genome shotgun (WGS) entry which is preliminary data.</text>
</comment>
<sequence length="60" mass="7071">MDTVNKTIVKSRAEPRSVMMCSPKYFEVLDEKNVYMKGNVVEKQLALQQWEILYNIYGKL</sequence>
<protein>
    <submittedName>
        <fullName evidence="1">Uncharacterized protein</fullName>
    </submittedName>
</protein>
<evidence type="ECO:0000313" key="1">
    <source>
        <dbReference type="EMBL" id="MEA0971750.1"/>
    </source>
</evidence>
<evidence type="ECO:0000313" key="2">
    <source>
        <dbReference type="Proteomes" id="UP001291687"/>
    </source>
</evidence>